<dbReference type="Pfam" id="PF00400">
    <property type="entry name" value="WD40"/>
    <property type="match status" value="3"/>
</dbReference>
<feature type="compositionally biased region" description="Polar residues" evidence="5">
    <location>
        <begin position="1014"/>
        <end position="1027"/>
    </location>
</feature>
<dbReference type="InterPro" id="IPR015943">
    <property type="entry name" value="WD40/YVTN_repeat-like_dom_sf"/>
</dbReference>
<evidence type="ECO:0000256" key="3">
    <source>
        <dbReference type="ARBA" id="ARBA00023242"/>
    </source>
</evidence>
<dbReference type="PANTHER" id="PTHR19848:SF8">
    <property type="entry name" value="F-BOX AND WD REPEAT DOMAIN CONTAINING 7"/>
    <property type="match status" value="1"/>
</dbReference>
<evidence type="ECO:0000313" key="8">
    <source>
        <dbReference type="EMBL" id="RFU29581.1"/>
    </source>
</evidence>
<feature type="transmembrane region" description="Helical" evidence="6">
    <location>
        <begin position="1590"/>
        <end position="1608"/>
    </location>
</feature>
<dbReference type="STRING" id="5539.A0A3E2H8R2"/>
<dbReference type="CDD" id="cd00200">
    <property type="entry name" value="WD40"/>
    <property type="match status" value="1"/>
</dbReference>
<dbReference type="InterPro" id="IPR001680">
    <property type="entry name" value="WD40_rpt"/>
</dbReference>
<accession>A0A3E2H8R2</accession>
<gene>
    <name evidence="8" type="ORF">B7463_g6767</name>
</gene>
<sequence>MAMLHGKALLHEIPKPIIEHDIATFLDYKLRNIKDNYNRVAHIEQQLHVDWPGSETLHTLVEMAVPLFIFATTVCRFIEDPTWFDPACQLTKVLEYRSKAQQSEMDKLDATYRPILDQLIVGGSKAAKRSLVDEFKTVVGPIVLLAEPLSISSLARLLEIPKRSIYRRLGSLHSVLSVPDSLEYPVRMFHLSFRDFLVDSSKQKTNPFWINEAETHCRIAIRCQELLDSSGHLKKDICGLEKPGINHSSIDPEAIDLCLPIDIRYACQYWVYHLEQSGARLTDSHQAYIFLKCHFLHLLEALSLLGKLSESVAMIRSLQALITPSRINAKFSAFLYDAYRFILNCRSTVAQFPLQVYSSAIIFAPERSITRKLFENCIPSWISLLPEVDLEWSACLQTLEDHDSIVRAVAFSLDGKTLASSSDNVVRLWDPTTGEQIQELQSPIPHGGIPLGSTFRGGFGFFDSTVFSPDGTMLASFIGQVIQVWDSKTGAALHTFGGHICRIDTMAFSLDNKTLASASTDAIRLWDLTTGKQIQELKISNHQSKIITILNSKTLALLYKYRIVQIWDIETGKEVRKFEWRGDGDNRRITSSINNEMVASVSIDGIWLWNLTTGELLNKFKNYSGRSLKPITISRDSKTLVGISGNQILFWDLTEGKLIHELEDHSRISFDYIALSPDSKLLVSIKPVTDIYFSPTSETVISLSSQSIQFWDPITRMQIHEVCNYHVRHGLLTFLPNSKALVLSSYKESVFLWDLTTNDMRHISKTYEFNISTIAFSLDGKKLALAIGGKLLGANIRLVDLTTGKEIQNLEGHTDTVAHLGFSPDGQTLASASHDHTIRLWDLMTGREIHQLKISYTAVAIAFSPNSKTLTSVTEIYLWNGVQSGLTKNQPKQHRVAFPGDHPGEIPRRRSDFWYGMGDSGRPLISLPVLLSRFRDGYTGRARSSSAMRASWMWQVLSSPRTSQSPPTYSDLLHAHLRRHEKREKQNVRGTGTRPLETSSQRTASKRRGASYIGSKQDNYTTHSSGSAYDPLGRMWPPPIEPSDNPMDHLNTSHNSQSLSSDVLELPQSMANPNSMLQSTDNWGMTPVQGLPMSLNPEMPWPFQDGGIFGLSSGFYSDLPADEYLDPFRDDIGHIEDHGSLTSLEFESDTAQLESTDPMFLGQGQCISPEDYQRLIDEFPGLANDFLGDRQSLFRLCHRGLDYTEICMPFFHQPTLKISLLPPLLILAICSLGARVSDDYHARETGQLIHSHVWRRIFIKAMESRQIDIWTLQTMVLLEHIGFYALSRSAHEKADVFHAMLVTLARRSSFLAQSFEGGSNSRQPLEKRWEEWAERETVIRVAYTIFVHDVDYSIHFMHPSLLSLGMIKLPLPCLPALWQAKSAVEWERQMEQTRQTNRAPSLRTLRGSIELLLPAHCDHSRQRLRGALLVFGSSAFILQVLIHGLASAVFEHKFRGINSGCTLGIQTLKLKEFEEGLQCWYSCFEHRNVVDHGSTEIVRSALITYHFVSILLKESLSDIQMAAGTAYSWGRVVTPQRAQEAFLPLVSTQPVGQEAYRHALNVISLCLDDDEQQERSTEQPKKMLLHPLHLTYNAFIGVLVLWAYALGLSRSQQHRQEHHTQIWVVEGGKLKHLKAKESYDNNDESAGKGDTQELVRILERGFARPVVVIQEIETIRTDVRRLMHIVRNRLDGGAWELSQEARRVLDALLDKNGFME</sequence>
<dbReference type="InterPro" id="IPR007219">
    <property type="entry name" value="XnlR_reg_dom"/>
</dbReference>
<proteinExistence type="predicted"/>
<keyword evidence="3" id="KW-0539">Nucleus</keyword>
<evidence type="ECO:0000256" key="6">
    <source>
        <dbReference type="SAM" id="Phobius"/>
    </source>
</evidence>
<reference evidence="8 9" key="1">
    <citation type="submission" date="2018-05" db="EMBL/GenBank/DDBJ databases">
        <title>Draft genome sequence of Scytalidium lignicola DSM 105466, a ubiquitous saprotrophic fungus.</title>
        <authorList>
            <person name="Buettner E."/>
            <person name="Gebauer A.M."/>
            <person name="Hofrichter M."/>
            <person name="Liers C."/>
            <person name="Kellner H."/>
        </authorList>
    </citation>
    <scope>NUCLEOTIDE SEQUENCE [LARGE SCALE GENOMIC DNA]</scope>
    <source>
        <strain evidence="8 9">DSM 105466</strain>
    </source>
</reference>
<feature type="repeat" description="WD" evidence="4">
    <location>
        <begin position="496"/>
        <end position="536"/>
    </location>
</feature>
<feature type="repeat" description="WD" evidence="4">
    <location>
        <begin position="399"/>
        <end position="439"/>
    </location>
</feature>
<evidence type="ECO:0000256" key="1">
    <source>
        <dbReference type="ARBA" id="ARBA00022574"/>
    </source>
</evidence>
<keyword evidence="6" id="KW-0812">Transmembrane</keyword>
<dbReference type="PANTHER" id="PTHR19848">
    <property type="entry name" value="WD40 REPEAT PROTEIN"/>
    <property type="match status" value="1"/>
</dbReference>
<dbReference type="InterPro" id="IPR011047">
    <property type="entry name" value="Quinoprotein_ADH-like_sf"/>
</dbReference>
<dbReference type="InterPro" id="IPR019775">
    <property type="entry name" value="WD40_repeat_CS"/>
</dbReference>
<dbReference type="GO" id="GO:0006351">
    <property type="term" value="P:DNA-templated transcription"/>
    <property type="evidence" value="ECO:0007669"/>
    <property type="project" value="InterPro"/>
</dbReference>
<dbReference type="CDD" id="cd12148">
    <property type="entry name" value="fungal_TF_MHR"/>
    <property type="match status" value="1"/>
</dbReference>
<protein>
    <recommendedName>
        <fullName evidence="7">Xylanolytic transcriptional activator regulatory domain-containing protein</fullName>
    </recommendedName>
</protein>
<feature type="domain" description="Xylanolytic transcriptional activator regulatory" evidence="7">
    <location>
        <begin position="1204"/>
        <end position="1396"/>
    </location>
</feature>
<feature type="transmembrane region" description="Helical" evidence="6">
    <location>
        <begin position="1427"/>
        <end position="1450"/>
    </location>
</feature>
<dbReference type="PROSITE" id="PS50082">
    <property type="entry name" value="WD_REPEATS_2"/>
    <property type="match status" value="3"/>
</dbReference>
<feature type="region of interest" description="Disordered" evidence="5">
    <location>
        <begin position="979"/>
        <end position="1032"/>
    </location>
</feature>
<dbReference type="PROSITE" id="PS50294">
    <property type="entry name" value="WD_REPEATS_REGION"/>
    <property type="match status" value="2"/>
</dbReference>
<feature type="repeat" description="WD" evidence="4">
    <location>
        <begin position="810"/>
        <end position="851"/>
    </location>
</feature>
<dbReference type="GO" id="GO:0008270">
    <property type="term" value="F:zinc ion binding"/>
    <property type="evidence" value="ECO:0007669"/>
    <property type="project" value="InterPro"/>
</dbReference>
<keyword evidence="2" id="KW-0677">Repeat</keyword>
<dbReference type="OrthoDB" id="1405595at2759"/>
<comment type="caution">
    <text evidence="8">The sequence shown here is derived from an EMBL/GenBank/DDBJ whole genome shotgun (WGS) entry which is preliminary data.</text>
</comment>
<dbReference type="EMBL" id="NCSJ02000124">
    <property type="protein sequence ID" value="RFU29581.1"/>
    <property type="molecule type" value="Genomic_DNA"/>
</dbReference>
<evidence type="ECO:0000256" key="4">
    <source>
        <dbReference type="PROSITE-ProRule" id="PRU00221"/>
    </source>
</evidence>
<keyword evidence="1 4" id="KW-0853">WD repeat</keyword>
<name>A0A3E2H8R2_SCYLI</name>
<keyword evidence="9" id="KW-1185">Reference proteome</keyword>
<dbReference type="PROSITE" id="PS00678">
    <property type="entry name" value="WD_REPEATS_1"/>
    <property type="match status" value="1"/>
</dbReference>
<dbReference type="SUPFAM" id="SSF50998">
    <property type="entry name" value="Quinoprotein alcohol dehydrogenase-like"/>
    <property type="match status" value="1"/>
</dbReference>
<dbReference type="SMART" id="SM00320">
    <property type="entry name" value="WD40"/>
    <property type="match status" value="9"/>
</dbReference>
<dbReference type="Proteomes" id="UP000258309">
    <property type="component" value="Unassembled WGS sequence"/>
</dbReference>
<dbReference type="Gene3D" id="2.130.10.10">
    <property type="entry name" value="YVTN repeat-like/Quinoprotein amine dehydrogenase"/>
    <property type="match status" value="4"/>
</dbReference>
<evidence type="ECO:0000256" key="5">
    <source>
        <dbReference type="SAM" id="MobiDB-lite"/>
    </source>
</evidence>
<evidence type="ECO:0000256" key="2">
    <source>
        <dbReference type="ARBA" id="ARBA00022737"/>
    </source>
</evidence>
<evidence type="ECO:0000313" key="9">
    <source>
        <dbReference type="Proteomes" id="UP000258309"/>
    </source>
</evidence>
<evidence type="ECO:0000259" key="7">
    <source>
        <dbReference type="Pfam" id="PF04082"/>
    </source>
</evidence>
<dbReference type="GO" id="GO:0003677">
    <property type="term" value="F:DNA binding"/>
    <property type="evidence" value="ECO:0007669"/>
    <property type="project" value="InterPro"/>
</dbReference>
<feature type="non-terminal residue" evidence="8">
    <location>
        <position position="1716"/>
    </location>
</feature>
<keyword evidence="6" id="KW-0472">Membrane</keyword>
<organism evidence="8 9">
    <name type="scientific">Scytalidium lignicola</name>
    <name type="common">Hyphomycete</name>
    <dbReference type="NCBI Taxonomy" id="5539"/>
    <lineage>
        <taxon>Eukaryota</taxon>
        <taxon>Fungi</taxon>
        <taxon>Dikarya</taxon>
        <taxon>Ascomycota</taxon>
        <taxon>Pezizomycotina</taxon>
        <taxon>Leotiomycetes</taxon>
        <taxon>Leotiomycetes incertae sedis</taxon>
        <taxon>Scytalidium</taxon>
    </lineage>
</organism>
<dbReference type="Pfam" id="PF04082">
    <property type="entry name" value="Fungal_trans"/>
    <property type="match status" value="1"/>
</dbReference>
<feature type="non-terminal residue" evidence="8">
    <location>
        <position position="1"/>
    </location>
</feature>
<keyword evidence="6" id="KW-1133">Transmembrane helix</keyword>